<evidence type="ECO:0000256" key="1">
    <source>
        <dbReference type="ARBA" id="ARBA00005854"/>
    </source>
</evidence>
<proteinExistence type="inferred from homology"/>
<dbReference type="InterPro" id="IPR006139">
    <property type="entry name" value="D-isomer_2_OHA_DH_cat_dom"/>
</dbReference>
<dbReference type="InterPro" id="IPR050857">
    <property type="entry name" value="D-2-hydroxyacid_DH"/>
</dbReference>
<evidence type="ECO:0000256" key="4">
    <source>
        <dbReference type="RuleBase" id="RU003719"/>
    </source>
</evidence>
<dbReference type="Pfam" id="PF00389">
    <property type="entry name" value="2-Hacid_dh"/>
    <property type="match status" value="1"/>
</dbReference>
<evidence type="ECO:0000256" key="3">
    <source>
        <dbReference type="ARBA" id="ARBA00023027"/>
    </source>
</evidence>
<dbReference type="AlphaFoldDB" id="A0A326UAX2"/>
<evidence type="ECO:0000259" key="6">
    <source>
        <dbReference type="Pfam" id="PF02826"/>
    </source>
</evidence>
<dbReference type="CDD" id="cd12167">
    <property type="entry name" value="2-Hacid_dh_8"/>
    <property type="match status" value="1"/>
</dbReference>
<reference evidence="7 8" key="1">
    <citation type="submission" date="2018-06" db="EMBL/GenBank/DDBJ databases">
        <title>Genomic Encyclopedia of Archaeal and Bacterial Type Strains, Phase II (KMG-II): from individual species to whole genera.</title>
        <authorList>
            <person name="Goeker M."/>
        </authorList>
    </citation>
    <scope>NUCLEOTIDE SEQUENCE [LARGE SCALE GENOMIC DNA]</scope>
    <source>
        <strain evidence="7 8">ATCC BAA-1881</strain>
    </source>
</reference>
<evidence type="ECO:0000313" key="7">
    <source>
        <dbReference type="EMBL" id="PZW32090.1"/>
    </source>
</evidence>
<dbReference type="PANTHER" id="PTHR42789:SF1">
    <property type="entry name" value="D-ISOMER SPECIFIC 2-HYDROXYACID DEHYDROGENASE FAMILY PROTEIN (AFU_ORTHOLOGUE AFUA_6G10090)"/>
    <property type="match status" value="1"/>
</dbReference>
<keyword evidence="8" id="KW-1185">Reference proteome</keyword>
<sequence>MSVSKKVALLVIPSLRPQIFTAGALQQLYAVADVATLQSENPQEQELLELLEGAVACITGWSTPTLTDTMLDQCPHLRLVAHTAGTIHHLIPDSFFERGLRITHSNSALAEGVAEFTVLQALLCSTRLHEFDRAIHAAHPQWHPIPPGRLLSAQVFGIVSASTIGREVIKRLRPFGCRIQVYDPFLSDTAAQELGVSKVDLETLFATSDIVSLHTPLLPTTRGMIKATHFARMRDGAIFLNTARAGLVEEEALIAELKKGRIYAALDVYHQEPLPLESPLRNLPNVVLSPHIAALTRDTLFKQGQMMVDEVQRFLQGENLCYEISPSQLATMA</sequence>
<evidence type="ECO:0000313" key="8">
    <source>
        <dbReference type="Proteomes" id="UP000248806"/>
    </source>
</evidence>
<keyword evidence="2 4" id="KW-0560">Oxidoreductase</keyword>
<dbReference type="PANTHER" id="PTHR42789">
    <property type="entry name" value="D-ISOMER SPECIFIC 2-HYDROXYACID DEHYDROGENASE FAMILY PROTEIN (AFU_ORTHOLOGUE AFUA_6G10090)"/>
    <property type="match status" value="1"/>
</dbReference>
<accession>A0A326UAX2</accession>
<organism evidence="7 8">
    <name type="scientific">Thermosporothrix hazakensis</name>
    <dbReference type="NCBI Taxonomy" id="644383"/>
    <lineage>
        <taxon>Bacteria</taxon>
        <taxon>Bacillati</taxon>
        <taxon>Chloroflexota</taxon>
        <taxon>Ktedonobacteria</taxon>
        <taxon>Ktedonobacterales</taxon>
        <taxon>Thermosporotrichaceae</taxon>
        <taxon>Thermosporothrix</taxon>
    </lineage>
</organism>
<comment type="caution">
    <text evidence="7">The sequence shown here is derived from an EMBL/GenBank/DDBJ whole genome shotgun (WGS) entry which is preliminary data.</text>
</comment>
<dbReference type="SUPFAM" id="SSF51735">
    <property type="entry name" value="NAD(P)-binding Rossmann-fold domains"/>
    <property type="match status" value="1"/>
</dbReference>
<feature type="domain" description="D-isomer specific 2-hydroxyacid dehydrogenase NAD-binding" evidence="6">
    <location>
        <begin position="121"/>
        <end position="293"/>
    </location>
</feature>
<dbReference type="GO" id="GO:0016616">
    <property type="term" value="F:oxidoreductase activity, acting on the CH-OH group of donors, NAD or NADP as acceptor"/>
    <property type="evidence" value="ECO:0007669"/>
    <property type="project" value="InterPro"/>
</dbReference>
<dbReference type="Proteomes" id="UP000248806">
    <property type="component" value="Unassembled WGS sequence"/>
</dbReference>
<dbReference type="InterPro" id="IPR006140">
    <property type="entry name" value="D-isomer_DH_NAD-bd"/>
</dbReference>
<gene>
    <name evidence="7" type="ORF">EI42_02117</name>
</gene>
<protein>
    <submittedName>
        <fullName evidence="7">Phosphoglycerate dehydrogenase-like enzyme</fullName>
    </submittedName>
</protein>
<dbReference type="EMBL" id="QKUF01000005">
    <property type="protein sequence ID" value="PZW32090.1"/>
    <property type="molecule type" value="Genomic_DNA"/>
</dbReference>
<feature type="domain" description="D-isomer specific 2-hydroxyacid dehydrogenase catalytic" evidence="5">
    <location>
        <begin position="33"/>
        <end position="320"/>
    </location>
</feature>
<dbReference type="OrthoDB" id="9805416at2"/>
<dbReference type="InterPro" id="IPR036291">
    <property type="entry name" value="NAD(P)-bd_dom_sf"/>
</dbReference>
<evidence type="ECO:0000259" key="5">
    <source>
        <dbReference type="Pfam" id="PF00389"/>
    </source>
</evidence>
<keyword evidence="3" id="KW-0520">NAD</keyword>
<dbReference type="Pfam" id="PF02826">
    <property type="entry name" value="2-Hacid_dh_C"/>
    <property type="match status" value="1"/>
</dbReference>
<comment type="similarity">
    <text evidence="1 4">Belongs to the D-isomer specific 2-hydroxyacid dehydrogenase family.</text>
</comment>
<dbReference type="RefSeq" id="WP_111321598.1">
    <property type="nucleotide sequence ID" value="NZ_BIFX01000001.1"/>
</dbReference>
<name>A0A326UAX2_THEHA</name>
<dbReference type="Gene3D" id="3.40.50.720">
    <property type="entry name" value="NAD(P)-binding Rossmann-like Domain"/>
    <property type="match status" value="2"/>
</dbReference>
<dbReference type="SUPFAM" id="SSF52283">
    <property type="entry name" value="Formate/glycerate dehydrogenase catalytic domain-like"/>
    <property type="match status" value="1"/>
</dbReference>
<dbReference type="GO" id="GO:0051287">
    <property type="term" value="F:NAD binding"/>
    <property type="evidence" value="ECO:0007669"/>
    <property type="project" value="InterPro"/>
</dbReference>
<evidence type="ECO:0000256" key="2">
    <source>
        <dbReference type="ARBA" id="ARBA00023002"/>
    </source>
</evidence>